<gene>
    <name evidence="2" type="ORF">C0Z16_30580</name>
</gene>
<keyword evidence="1" id="KW-0812">Transmembrane</keyword>
<reference evidence="2 3" key="1">
    <citation type="submission" date="2018-01" db="EMBL/GenBank/DDBJ databases">
        <title>Whole genome analyses suggest that Burkholderia sensu lato contains two further novel genera in the rhizoxinica-symbiotica group Mycetohabitans gen. nov., and Trinickia gen. nov.: implications for the evolution of diazotrophy and nodulation in the Burkholderiaceae.</title>
        <authorList>
            <person name="Estrada-de los Santos P."/>
            <person name="Palmer M."/>
            <person name="Chavez-Ramirez B."/>
            <person name="Beukes C."/>
            <person name="Steenkamp E.T."/>
            <person name="Hirsch A.M."/>
            <person name="Manyaka P."/>
            <person name="Maluk M."/>
            <person name="Lafos M."/>
            <person name="Crook M."/>
            <person name="Gross E."/>
            <person name="Simon M.F."/>
            <person name="Bueno dos Reis Junior F."/>
            <person name="Poole P.S."/>
            <person name="Venter S.N."/>
            <person name="James E.K."/>
        </authorList>
    </citation>
    <scope>NUCLEOTIDE SEQUENCE [LARGE SCALE GENOMIC DNA]</scope>
    <source>
        <strain evidence="2 3">WSM 3937</strain>
    </source>
</reference>
<name>A0ABX4UXE8_9BURK</name>
<dbReference type="EMBL" id="PNXY01000033">
    <property type="protein sequence ID" value="PMS24571.1"/>
    <property type="molecule type" value="Genomic_DNA"/>
</dbReference>
<protein>
    <submittedName>
        <fullName evidence="2">Uncharacterized protein</fullName>
    </submittedName>
</protein>
<comment type="caution">
    <text evidence="2">The sequence shown here is derived from an EMBL/GenBank/DDBJ whole genome shotgun (WGS) entry which is preliminary data.</text>
</comment>
<feature type="transmembrane region" description="Helical" evidence="1">
    <location>
        <begin position="16"/>
        <end position="37"/>
    </location>
</feature>
<keyword evidence="3" id="KW-1185">Reference proteome</keyword>
<evidence type="ECO:0000256" key="1">
    <source>
        <dbReference type="SAM" id="Phobius"/>
    </source>
</evidence>
<keyword evidence="1" id="KW-1133">Transmembrane helix</keyword>
<dbReference type="Proteomes" id="UP000235659">
    <property type="component" value="Unassembled WGS sequence"/>
</dbReference>
<organism evidence="2 3">
    <name type="scientific">Paraburkholderia rhynchosiae</name>
    <dbReference type="NCBI Taxonomy" id="487049"/>
    <lineage>
        <taxon>Bacteria</taxon>
        <taxon>Pseudomonadati</taxon>
        <taxon>Pseudomonadota</taxon>
        <taxon>Betaproteobacteria</taxon>
        <taxon>Burkholderiales</taxon>
        <taxon>Burkholderiaceae</taxon>
        <taxon>Paraburkholderia</taxon>
    </lineage>
</organism>
<evidence type="ECO:0000313" key="2">
    <source>
        <dbReference type="EMBL" id="PMS24571.1"/>
    </source>
</evidence>
<keyword evidence="1" id="KW-0472">Membrane</keyword>
<evidence type="ECO:0000313" key="3">
    <source>
        <dbReference type="Proteomes" id="UP000235659"/>
    </source>
</evidence>
<sequence length="72" mass="7878">MGSLTEGPEALLELRLSVALALLIPGCIASILDACLVRQFMNSDVFFAFSAISDHFRQVAPRVPPMSWTMPQ</sequence>
<proteinExistence type="predicted"/>
<accession>A0ABX4UXE8</accession>